<reference evidence="4 5" key="1">
    <citation type="submission" date="2023-10" db="EMBL/GenBank/DDBJ databases">
        <title>Y20.</title>
        <authorList>
            <person name="Zhang G."/>
            <person name="Ding Y."/>
        </authorList>
    </citation>
    <scope>NUCLEOTIDE SEQUENCE [LARGE SCALE GENOMIC DNA]</scope>
    <source>
        <strain evidence="4 5">Y20</strain>
    </source>
</reference>
<evidence type="ECO:0000313" key="5">
    <source>
        <dbReference type="Proteomes" id="UP001329313"/>
    </source>
</evidence>
<dbReference type="PANTHER" id="PTHR30349:SF64">
    <property type="entry name" value="PROPHAGE INTEGRASE INTD-RELATED"/>
    <property type="match status" value="1"/>
</dbReference>
<feature type="region of interest" description="Disordered" evidence="2">
    <location>
        <begin position="180"/>
        <end position="220"/>
    </location>
</feature>
<accession>A0AAU0MIM6</accession>
<dbReference type="Proteomes" id="UP001329313">
    <property type="component" value="Chromosome"/>
</dbReference>
<evidence type="ECO:0000259" key="3">
    <source>
        <dbReference type="PROSITE" id="PS51898"/>
    </source>
</evidence>
<dbReference type="InterPro" id="IPR002104">
    <property type="entry name" value="Integrase_catalytic"/>
</dbReference>
<dbReference type="EMBL" id="CP137080">
    <property type="protein sequence ID" value="WOQ69867.1"/>
    <property type="molecule type" value="Genomic_DNA"/>
</dbReference>
<feature type="compositionally biased region" description="Polar residues" evidence="2">
    <location>
        <begin position="201"/>
        <end position="210"/>
    </location>
</feature>
<dbReference type="GO" id="GO:0015074">
    <property type="term" value="P:DNA integration"/>
    <property type="evidence" value="ECO:0007669"/>
    <property type="project" value="InterPro"/>
</dbReference>
<keyword evidence="5" id="KW-1185">Reference proteome</keyword>
<dbReference type="InterPro" id="IPR011010">
    <property type="entry name" value="DNA_brk_join_enz"/>
</dbReference>
<protein>
    <submittedName>
        <fullName evidence="4">Site-specific integrase</fullName>
    </submittedName>
</protein>
<evidence type="ECO:0000256" key="1">
    <source>
        <dbReference type="ARBA" id="ARBA00023172"/>
    </source>
</evidence>
<dbReference type="RefSeq" id="WP_330170961.1">
    <property type="nucleotide sequence ID" value="NZ_CP137080.1"/>
</dbReference>
<proteinExistence type="predicted"/>
<dbReference type="PANTHER" id="PTHR30349">
    <property type="entry name" value="PHAGE INTEGRASE-RELATED"/>
    <property type="match status" value="1"/>
</dbReference>
<evidence type="ECO:0000313" key="4">
    <source>
        <dbReference type="EMBL" id="WOQ69867.1"/>
    </source>
</evidence>
<feature type="domain" description="Tyr recombinase" evidence="3">
    <location>
        <begin position="3"/>
        <end position="190"/>
    </location>
</feature>
<dbReference type="GO" id="GO:0006310">
    <property type="term" value="P:DNA recombination"/>
    <property type="evidence" value="ECO:0007669"/>
    <property type="project" value="UniProtKB-KW"/>
</dbReference>
<dbReference type="Gene3D" id="1.10.443.10">
    <property type="entry name" value="Intergrase catalytic core"/>
    <property type="match status" value="1"/>
</dbReference>
<dbReference type="PROSITE" id="PS51898">
    <property type="entry name" value="TYR_RECOMBINASE"/>
    <property type="match status" value="1"/>
</dbReference>
<dbReference type="InterPro" id="IPR050090">
    <property type="entry name" value="Tyrosine_recombinase_XerCD"/>
</dbReference>
<dbReference type="InterPro" id="IPR013762">
    <property type="entry name" value="Integrase-like_cat_sf"/>
</dbReference>
<dbReference type="Pfam" id="PF00589">
    <property type="entry name" value="Phage_integrase"/>
    <property type="match status" value="1"/>
</dbReference>
<dbReference type="GO" id="GO:0003677">
    <property type="term" value="F:DNA binding"/>
    <property type="evidence" value="ECO:0007669"/>
    <property type="project" value="InterPro"/>
</dbReference>
<organism evidence="4 5">
    <name type="scientific">Microbacterium limosum</name>
    <dbReference type="NCBI Taxonomy" id="3079935"/>
    <lineage>
        <taxon>Bacteria</taxon>
        <taxon>Bacillati</taxon>
        <taxon>Actinomycetota</taxon>
        <taxon>Actinomycetes</taxon>
        <taxon>Micrococcales</taxon>
        <taxon>Microbacteriaceae</taxon>
        <taxon>Microbacterium</taxon>
    </lineage>
</organism>
<gene>
    <name evidence="4" type="ORF">RYJ27_01070</name>
</gene>
<evidence type="ECO:0000256" key="2">
    <source>
        <dbReference type="SAM" id="MobiDB-lite"/>
    </source>
</evidence>
<dbReference type="CDD" id="cd00397">
    <property type="entry name" value="DNA_BRE_C"/>
    <property type="match status" value="1"/>
</dbReference>
<dbReference type="KEGG" id="mliy:RYJ27_01070"/>
<dbReference type="AlphaFoldDB" id="A0AAU0MIM6"/>
<keyword evidence="1" id="KW-0233">DNA recombination</keyword>
<dbReference type="SUPFAM" id="SSF56349">
    <property type="entry name" value="DNA breaking-rejoining enzymes"/>
    <property type="match status" value="1"/>
</dbReference>
<name>A0AAU0MIM6_9MICO</name>
<sequence length="220" mass="24309">MDPRSRALTKEEVDLVLQMIPEGVYRRYAAALAYTGGRAGEATAARVVDVDLPARVIRVRRSISPGRHGELIEQTPKSHKWRPVPIVDDFVPYVKEAMAGKKPQERLFAGKRGGRLTNKTFVRAVNWPKIREALHRPDFKVKDLRHTFATLLFDAGVSAPDVQQAMGHSSLQVTELYSRSRDNATAGTGRRLSAFLRGSRTPGSSPSTQDAPARSDPPSL</sequence>